<dbReference type="InterPro" id="IPR018973">
    <property type="entry name" value="MZB"/>
</dbReference>
<dbReference type="InterPro" id="IPR011545">
    <property type="entry name" value="DEAD/DEAH_box_helicase_dom"/>
</dbReference>
<reference evidence="6 7" key="1">
    <citation type="submission" date="2023-07" db="EMBL/GenBank/DDBJ databases">
        <title>Sequencing the genomes of 1000 actinobacteria strains.</title>
        <authorList>
            <person name="Klenk H.-P."/>
        </authorList>
    </citation>
    <scope>NUCLEOTIDE SEQUENCE [LARGE SCALE GENOMIC DNA]</scope>
    <source>
        <strain evidence="6 7">DSM 44710</strain>
    </source>
</reference>
<dbReference type="RefSeq" id="WP_306837179.1">
    <property type="nucleotide sequence ID" value="NZ_JAUSRA010000001.1"/>
</dbReference>
<keyword evidence="6" id="KW-0378">Hydrolase</keyword>
<dbReference type="PROSITE" id="PS51194">
    <property type="entry name" value="HELICASE_CTER"/>
    <property type="match status" value="1"/>
</dbReference>
<dbReference type="Pfam" id="PF00270">
    <property type="entry name" value="DEAD"/>
    <property type="match status" value="1"/>
</dbReference>
<proteinExistence type="predicted"/>
<dbReference type="SMART" id="SM00487">
    <property type="entry name" value="DEXDc"/>
    <property type="match status" value="1"/>
</dbReference>
<gene>
    <name evidence="6" type="ORF">J2S43_007435</name>
</gene>
<evidence type="ECO:0000256" key="2">
    <source>
        <dbReference type="ARBA" id="ARBA00022840"/>
    </source>
</evidence>
<dbReference type="Pfam" id="PF22982">
    <property type="entry name" value="WHD_HRQ1"/>
    <property type="match status" value="1"/>
</dbReference>
<dbReference type="SMART" id="SM00490">
    <property type="entry name" value="HELICc"/>
    <property type="match status" value="1"/>
</dbReference>
<dbReference type="CDD" id="cd18797">
    <property type="entry name" value="SF2_C_Hrq"/>
    <property type="match status" value="1"/>
</dbReference>
<protein>
    <submittedName>
        <fullName evidence="6">DEAD/DEAH box helicase domain-containing protein</fullName>
    </submittedName>
</protein>
<organism evidence="6 7">
    <name type="scientific">Catenuloplanes nepalensis</name>
    <dbReference type="NCBI Taxonomy" id="587533"/>
    <lineage>
        <taxon>Bacteria</taxon>
        <taxon>Bacillati</taxon>
        <taxon>Actinomycetota</taxon>
        <taxon>Actinomycetes</taxon>
        <taxon>Micromonosporales</taxon>
        <taxon>Micromonosporaceae</taxon>
        <taxon>Catenuloplanes</taxon>
    </lineage>
</organism>
<dbReference type="InterPro" id="IPR027417">
    <property type="entry name" value="P-loop_NTPase"/>
</dbReference>
<dbReference type="SUPFAM" id="SSF52540">
    <property type="entry name" value="P-loop containing nucleoside triphosphate hydrolases"/>
    <property type="match status" value="1"/>
</dbReference>
<accession>A0ABT9N5F9</accession>
<evidence type="ECO:0000256" key="3">
    <source>
        <dbReference type="SAM" id="MobiDB-lite"/>
    </source>
</evidence>
<dbReference type="Pfam" id="PF00271">
    <property type="entry name" value="Helicase_C"/>
    <property type="match status" value="1"/>
</dbReference>
<evidence type="ECO:0000313" key="6">
    <source>
        <dbReference type="EMBL" id="MDP9798923.1"/>
    </source>
</evidence>
<dbReference type="EMBL" id="JAUSRA010000001">
    <property type="protein sequence ID" value="MDP9798923.1"/>
    <property type="molecule type" value="Genomic_DNA"/>
</dbReference>
<sequence>MSHTAVASAELLRRLHTSPSVTHVENVPPAAGDPVEWPSWVPSALRSALAARGVTRPWRHQAAAATLAREGRHVVVATGTASGKSLAYLLPALSALTEDPKATVLYLAPTKALAADQLRAVTALAPEVRPACYDGDTPSEEREWIRANSRFILTNPDMLHHSILPNHHLWSTFLRRLTYVVVDECHVYRGLFGSHVAHVLRRLRRVAGRYAPVPFGPGASDAVPGAVVPGAVTPGAVVPGAVTPGAAVPAQGDGGNGAEAVVATGGAGGGASPGAAVTTGIAVAGTDVTDDVIAIRGDGIAAPHSTGTAPDPSHLARPNAPIPAQGDGNARSRTTSSERVDGPAGSGAEARRRAGAPRRGRNVRQSRAVFVLASATSGDPAAAAERLTGLPVTAVTVDGSPRGGVTFALWEPPLLPPGLSGDPAQLDPDDDSLVIPSVRRSALRETADLLTDAITHGVRTLAFVRSRRGAEVVASIARRSLDEAVPGLGARVAAYRAGYLREERRALERALLTGELLGMASTNALELGVDLVGLDAVLICGYPGTRASLWQQAGRAGRSGGEALAVLVARDDPLDTYLVHHPDALFGRPVEATVLDPANPYVLAPQLCCAANEAPLTADDLELFGGAPAEATVAALVRAGSLRRRPTGYFWTHRTRPDVDLRGGGGSPINVVESATGRLLGTVDPASSHFIVHPGAVYLHQGSSFVVEELHLDDAVALVRAEEPDWTTHARDVTSLAVASVRERFDAGPVSLFLGEVDVHSQVVSYQRRRIGSGEVIDTRPLDLPARELHTVAVWFTITPEALEAAGVEPADFPGALHAAEHAAIGLLPLVATCDRWDIGGISTAAHPDTGLPTVFVYDGHPGGAGFAERAHAVAADWLRATREAISSCACETGCPACVQSPKCGNGNNPLAKDAAVLVLDAVLARLPASAE</sequence>
<name>A0ABT9N5F9_9ACTN</name>
<evidence type="ECO:0000313" key="7">
    <source>
        <dbReference type="Proteomes" id="UP001240984"/>
    </source>
</evidence>
<dbReference type="GO" id="GO:0004386">
    <property type="term" value="F:helicase activity"/>
    <property type="evidence" value="ECO:0007669"/>
    <property type="project" value="UniProtKB-KW"/>
</dbReference>
<evidence type="ECO:0000259" key="5">
    <source>
        <dbReference type="PROSITE" id="PS51194"/>
    </source>
</evidence>
<evidence type="ECO:0000259" key="4">
    <source>
        <dbReference type="PROSITE" id="PS51192"/>
    </source>
</evidence>
<dbReference type="PANTHER" id="PTHR47957:SF3">
    <property type="entry name" value="ATP-DEPENDENT HELICASE HRQ1"/>
    <property type="match status" value="1"/>
</dbReference>
<keyword evidence="1" id="KW-0547">Nucleotide-binding</keyword>
<feature type="domain" description="Helicase C-terminal" evidence="5">
    <location>
        <begin position="449"/>
        <end position="601"/>
    </location>
</feature>
<dbReference type="PANTHER" id="PTHR47957">
    <property type="entry name" value="ATP-DEPENDENT HELICASE HRQ1"/>
    <property type="match status" value="1"/>
</dbReference>
<dbReference type="Pfam" id="PF09369">
    <property type="entry name" value="MZB"/>
    <property type="match status" value="1"/>
</dbReference>
<feature type="region of interest" description="Disordered" evidence="3">
    <location>
        <begin position="301"/>
        <end position="362"/>
    </location>
</feature>
<dbReference type="InterPro" id="IPR001650">
    <property type="entry name" value="Helicase_C-like"/>
</dbReference>
<keyword evidence="7" id="KW-1185">Reference proteome</keyword>
<evidence type="ECO:0000256" key="1">
    <source>
        <dbReference type="ARBA" id="ARBA00022741"/>
    </source>
</evidence>
<keyword evidence="2" id="KW-0067">ATP-binding</keyword>
<feature type="domain" description="Helicase ATP-binding" evidence="4">
    <location>
        <begin position="65"/>
        <end position="215"/>
    </location>
</feature>
<dbReference type="PROSITE" id="PS51192">
    <property type="entry name" value="HELICASE_ATP_BIND_1"/>
    <property type="match status" value="1"/>
</dbReference>
<comment type="caution">
    <text evidence="6">The sequence shown here is derived from an EMBL/GenBank/DDBJ whole genome shotgun (WGS) entry which is preliminary data.</text>
</comment>
<feature type="compositionally biased region" description="Basic residues" evidence="3">
    <location>
        <begin position="353"/>
        <end position="362"/>
    </location>
</feature>
<dbReference type="Proteomes" id="UP001240984">
    <property type="component" value="Unassembled WGS sequence"/>
</dbReference>
<dbReference type="Gene3D" id="3.40.50.300">
    <property type="entry name" value="P-loop containing nucleotide triphosphate hydrolases"/>
    <property type="match status" value="2"/>
</dbReference>
<dbReference type="InterPro" id="IPR055227">
    <property type="entry name" value="HRQ1_WHD"/>
</dbReference>
<dbReference type="CDD" id="cd17923">
    <property type="entry name" value="DEXHc_Hrq1-like"/>
    <property type="match status" value="1"/>
</dbReference>
<keyword evidence="6" id="KW-0347">Helicase</keyword>
<dbReference type="InterPro" id="IPR014001">
    <property type="entry name" value="Helicase_ATP-bd"/>
</dbReference>